<dbReference type="Proteomes" id="UP000266673">
    <property type="component" value="Unassembled WGS sequence"/>
</dbReference>
<dbReference type="PANTHER" id="PTHR24096">
    <property type="entry name" value="LONG-CHAIN-FATTY-ACID--COA LIGASE"/>
    <property type="match status" value="1"/>
</dbReference>
<dbReference type="InterPro" id="IPR045851">
    <property type="entry name" value="AMP-bd_C_sf"/>
</dbReference>
<evidence type="ECO:0000256" key="2">
    <source>
        <dbReference type="ARBA" id="ARBA00022598"/>
    </source>
</evidence>
<dbReference type="InterPro" id="IPR025110">
    <property type="entry name" value="AMP-bd_C"/>
</dbReference>
<evidence type="ECO:0000313" key="4">
    <source>
        <dbReference type="EMBL" id="RIB28947.1"/>
    </source>
</evidence>
<protein>
    <recommendedName>
        <fullName evidence="3">AMP-binding enzyme C-terminal domain-containing protein</fullName>
    </recommendedName>
</protein>
<evidence type="ECO:0000259" key="3">
    <source>
        <dbReference type="Pfam" id="PF13193"/>
    </source>
</evidence>
<dbReference type="EMBL" id="QKWP01000051">
    <property type="protein sequence ID" value="RIB28947.1"/>
    <property type="molecule type" value="Genomic_DNA"/>
</dbReference>
<evidence type="ECO:0000313" key="5">
    <source>
        <dbReference type="Proteomes" id="UP000266673"/>
    </source>
</evidence>
<reference evidence="4 5" key="1">
    <citation type="submission" date="2018-06" db="EMBL/GenBank/DDBJ databases">
        <title>Comparative genomics reveals the genomic features of Rhizophagus irregularis, R. cerebriforme, R. diaphanum and Gigaspora rosea, and their symbiotic lifestyle signature.</title>
        <authorList>
            <person name="Morin E."/>
            <person name="San Clemente H."/>
            <person name="Chen E.C.H."/>
            <person name="De La Providencia I."/>
            <person name="Hainaut M."/>
            <person name="Kuo A."/>
            <person name="Kohler A."/>
            <person name="Murat C."/>
            <person name="Tang N."/>
            <person name="Roy S."/>
            <person name="Loubradou J."/>
            <person name="Henrissat B."/>
            <person name="Grigoriev I.V."/>
            <person name="Corradi N."/>
            <person name="Roux C."/>
            <person name="Martin F.M."/>
        </authorList>
    </citation>
    <scope>NUCLEOTIDE SEQUENCE [LARGE SCALE GENOMIC DNA]</scope>
    <source>
        <strain evidence="4 5">DAOM 194757</strain>
    </source>
</reference>
<gene>
    <name evidence="4" type="ORF">C2G38_1951124</name>
</gene>
<dbReference type="PANTHER" id="PTHR24096:SF149">
    <property type="entry name" value="AMP-BINDING DOMAIN-CONTAINING PROTEIN-RELATED"/>
    <property type="match status" value="1"/>
</dbReference>
<sequence>YIIKFVKGKIKNLQNFQVAPFELESILLIHDAISDAAVIGYYSKEDATEIPIVFVSIQNKYEQTQDLAKKIQSFVDDKTATHKKLGGSVLFINRIPKNEAGKILKKIIR</sequence>
<evidence type="ECO:0000256" key="1">
    <source>
        <dbReference type="ARBA" id="ARBA00006432"/>
    </source>
</evidence>
<comment type="similarity">
    <text evidence="1">Belongs to the ATP-dependent AMP-binding enzyme family.</text>
</comment>
<feature type="non-terminal residue" evidence="4">
    <location>
        <position position="1"/>
    </location>
</feature>
<proteinExistence type="inferred from homology"/>
<dbReference type="SUPFAM" id="SSF56801">
    <property type="entry name" value="Acetyl-CoA synthetase-like"/>
    <property type="match status" value="1"/>
</dbReference>
<dbReference type="GO" id="GO:0016405">
    <property type="term" value="F:CoA-ligase activity"/>
    <property type="evidence" value="ECO:0007669"/>
    <property type="project" value="TreeGrafter"/>
</dbReference>
<feature type="domain" description="AMP-binding enzyme C-terminal" evidence="3">
    <location>
        <begin position="22"/>
        <end position="102"/>
    </location>
</feature>
<dbReference type="Gene3D" id="3.30.300.30">
    <property type="match status" value="1"/>
</dbReference>
<name>A0A397W5T8_9GLOM</name>
<keyword evidence="5" id="KW-1185">Reference proteome</keyword>
<keyword evidence="2" id="KW-0436">Ligase</keyword>
<dbReference type="STRING" id="44941.A0A397W5T8"/>
<organism evidence="4 5">
    <name type="scientific">Gigaspora rosea</name>
    <dbReference type="NCBI Taxonomy" id="44941"/>
    <lineage>
        <taxon>Eukaryota</taxon>
        <taxon>Fungi</taxon>
        <taxon>Fungi incertae sedis</taxon>
        <taxon>Mucoromycota</taxon>
        <taxon>Glomeromycotina</taxon>
        <taxon>Glomeromycetes</taxon>
        <taxon>Diversisporales</taxon>
        <taxon>Gigasporaceae</taxon>
        <taxon>Gigaspora</taxon>
    </lineage>
</organism>
<dbReference type="AlphaFoldDB" id="A0A397W5T8"/>
<dbReference type="OrthoDB" id="1898221at2759"/>
<dbReference type="Pfam" id="PF13193">
    <property type="entry name" value="AMP-binding_C"/>
    <property type="match status" value="1"/>
</dbReference>
<comment type="caution">
    <text evidence="4">The sequence shown here is derived from an EMBL/GenBank/DDBJ whole genome shotgun (WGS) entry which is preliminary data.</text>
</comment>
<accession>A0A397W5T8</accession>